<feature type="region of interest" description="Disordered" evidence="6">
    <location>
        <begin position="730"/>
        <end position="854"/>
    </location>
</feature>
<feature type="compositionally biased region" description="Low complexity" evidence="6">
    <location>
        <begin position="1108"/>
        <end position="1121"/>
    </location>
</feature>
<feature type="compositionally biased region" description="Acidic residues" evidence="6">
    <location>
        <begin position="2213"/>
        <end position="2227"/>
    </location>
</feature>
<keyword evidence="3" id="KW-0963">Cytoplasm</keyword>
<dbReference type="Gene3D" id="3.10.20.230">
    <property type="entry name" value="Doublecortin domain"/>
    <property type="match status" value="2"/>
</dbReference>
<feature type="compositionally biased region" description="Polar residues" evidence="6">
    <location>
        <begin position="1035"/>
        <end position="1046"/>
    </location>
</feature>
<feature type="compositionally biased region" description="Basic residues" evidence="6">
    <location>
        <begin position="2389"/>
        <end position="2402"/>
    </location>
</feature>
<feature type="region of interest" description="Disordered" evidence="6">
    <location>
        <begin position="2112"/>
        <end position="2410"/>
    </location>
</feature>
<dbReference type="InParanoid" id="A0A3B5KL93"/>
<feature type="compositionally biased region" description="Acidic residues" evidence="6">
    <location>
        <begin position="2313"/>
        <end position="2333"/>
    </location>
</feature>
<organism evidence="8 9">
    <name type="scientific">Takifugu rubripes</name>
    <name type="common">Japanese pufferfish</name>
    <name type="synonym">Fugu rubripes</name>
    <dbReference type="NCBI Taxonomy" id="31033"/>
    <lineage>
        <taxon>Eukaryota</taxon>
        <taxon>Metazoa</taxon>
        <taxon>Chordata</taxon>
        <taxon>Craniata</taxon>
        <taxon>Vertebrata</taxon>
        <taxon>Euteleostomi</taxon>
        <taxon>Actinopterygii</taxon>
        <taxon>Neopterygii</taxon>
        <taxon>Teleostei</taxon>
        <taxon>Neoteleostei</taxon>
        <taxon>Acanthomorphata</taxon>
        <taxon>Eupercaria</taxon>
        <taxon>Tetraodontiformes</taxon>
        <taxon>Tetradontoidea</taxon>
        <taxon>Tetraodontidae</taxon>
        <taxon>Takifugu</taxon>
    </lineage>
</organism>
<evidence type="ECO:0000256" key="2">
    <source>
        <dbReference type="ARBA" id="ARBA00004496"/>
    </source>
</evidence>
<keyword evidence="5" id="KW-0966">Cell projection</keyword>
<dbReference type="SMART" id="SM00537">
    <property type="entry name" value="DCX"/>
    <property type="match status" value="2"/>
</dbReference>
<sequence>MSLDQAGMWDPQPTSKHASPLPQPPYINPRNSHLTTAAPAKRITFYKSGDSKFGGIRMAVHKRSFKCFDALLDDLSQKMPLPFGVRTVTTPRGIHTIKHLEQLQDGGCYLCSDQRQAKPINMELASKRPNIWHHYSQRPYPPETTPSTPNGHLPYRQRRILLVKNREPSVRRSVVLSRSSARSLKAFLDEASEVMQFHIRKLYTAEGRRINNVQNLMTCPGVLVCVGRESFSPLLVNFTRKTSEDKLPSLGSRSSGLDPRTPGNGARSPATQGARSPIHGAQSRASEYSDGHESKKNVNFGLETKKSIIHPRSDSSNRSTRFSLSSEKSYSQSKPGIMNDDIEKRVVVNKDGSLSVEMRVRFRLQNDETLRWSTEIKKSPSLTNECCPLSQAQPHYLQHGQSESCSDPDSTSFDRECLDYSSQHPHHIIEGNQCPCCYQRQKPQYDLWENPAHINNQHPVPPPYSAGHTHTIVRHTHSSSSSSSCNSRRVVRCRARLSKCAEGSGLEPSQLIQEEMCVTEQVERTVEVEQNGDTHVEVCRVSHCSEVVALDSNLQSVSGKSGEARLMMEDEENHPMSAVSSSSHVLQLLKEDQDDDLPPSVSQCSCRNEPSPSSETASFHSCQNKHNNEAEREWQAGSNTSFSHCRVATPHSTEESEEMHETQRLNPTISRASCRSSKAEAAASEVVADDEDEEIMRVVSGLSGHTDGSLQSSFCPHCGGFKRPVNRVLNSRSSKRSHQSQNTSSPLPNQEHDDDDEDDDDDASNVSGVSTKSNKTNLSNHGCLSTSNVTQSRACSVTSNLSNTETKDEERSSVRGHKCKIPHRSGASGHSDDKIWERNPSPMSAQSRKSRTSNYNAATDVMAKEEDLGNTERAMGSVSAKTGASSKTPSVKLCINDASQYDSTTMEEGTTDKRTTSPFDMTGKMERPDSVASAKSTKSNVSIKTNQSHRSICNKYATAVSPCADEAAADKLQGEGSGTEERAASTNSHQSSKASQRSFSPSAKPEDNNRSMSKMSGQSVKSKASVKSSKSCKSNYNGNETVTSLKPTEREQNEDGAIEVKTPQAESAAYSTKSNENPESTSESKDIPGNDDVQEKAEITSMEERAHSAMSGNSHSSAMSSCPQKSNCSARLDPKNEDGLERAHSAMSAKSKSSARSSHKSSSGGKIPASSALSHKSSHNGTADVEETAVSGNCISDHSRDQSVSPKSIRSPKINSPKVSPTPSGSPQSPVQQLLPDPSVSETRGLSALSVHSVKSAKSRRSKCSCGAASSTKEVDLEDKDVKSEELAGQPSSILSPSTKRLRKESGGTEEPLSRNSSGSISIGLPEDTDSSDSWKSSVSGRNRAKTRSPDVAAKEDVERLSVISQKSNFNESKSAHDLPIINIATIKSPGQESGEQNRVKESNPATSKGTGSRSSKSGSSRSASRPKSSHVDELDNGALSTASSASAQIKHVAKTPKGDYVENIRRPISKAKKKEDIENDNATSVTSKSPCCLSPDVAPPLATSNGSGKSLSSKRKEASIKAQSPCPAPNTSPAEKLETCSESTLSQSLSAADMLKETVAAARPSSHQSKTSKTSNKPRSEKNRENKIALVDLELTPTCLPNASPNEVVSEWLKGIPADSSILDFSDDLHVVEEHEKVEDNPVEEAEDEGLKENTVDEEEKSNHLEEEEENEEEECKDEGAAGDAVVTSQPKAPLMCNDSVPRNWQSSAAVMKVLLSSSLGRCQSLPEVSPVYGRRLSTSAKGFLDCLAQLQLIEPAVHPCCDQSTGHRYEDIMTILQSLWLIEPRDIEAKEDKDNRTDQVTPPRSSSGVDMSSGSGGSGKEMVNPGGDEAEQNHRSDAVDTREDEHDVNTDQNTLPASLDSPKATENPSIEKSSPNDSSKSPTDNERETPEETSTGSPPAVLQTLTKKPSQEPDPVWILKLLRKLEKQFMNHYVNAMAEFKVRWDLDDSVILNTMITELKDEVSQRIQSSIAREIKKIQSRAGRMEQSAYLPREPNLSRDSSMIEKRRRMMRVMKNQSVKTADSFTDEEMMGDFSDQRSEDEYCPCDACVRKKMASRPLKINQAAAEAPVMMEFDLLKILQLKKSPLPSDTAAREEEVKEVVVKEEGRSLEVVQEEEEEVEETKEDIKADVLLEETILEEDEEVEDGSPSEEEEVVAEVDKAECECVKEEEENVQEGEEETSNNGGEGESADDEEESEHETIKEAARDETANDEEEVAEDLDEERGESAGRESTGDEDIENKEVKSKEDSEGATSEARDEEDNPREEESHDTEKGGGSDEREALEETDASQGLESSQPEEAADTVHSCDSNGDESGEVQKADDEDPEETQEEVNSKKGDGALQHQFTRTSVESQPGSLEDVDLPPNIVSSIEVPKTGAGGGGSAGQRRSRSPARVKRRKPKECDEEDF</sequence>
<feature type="compositionally biased region" description="Low complexity" evidence="6">
    <location>
        <begin position="1019"/>
        <end position="1034"/>
    </location>
</feature>
<feature type="domain" description="Doublecortin" evidence="7">
    <location>
        <begin position="41"/>
        <end position="123"/>
    </location>
</feature>
<keyword evidence="4" id="KW-0677">Repeat</keyword>
<feature type="compositionally biased region" description="Polar residues" evidence="6">
    <location>
        <begin position="933"/>
        <end position="949"/>
    </location>
</feature>
<feature type="compositionally biased region" description="Polar residues" evidence="6">
    <location>
        <begin position="1866"/>
        <end position="1884"/>
    </location>
</feature>
<feature type="compositionally biased region" description="Polar residues" evidence="6">
    <location>
        <begin position="1290"/>
        <end position="1299"/>
    </location>
</feature>
<feature type="compositionally biased region" description="Polar residues" evidence="6">
    <location>
        <begin position="1541"/>
        <end position="1551"/>
    </location>
</feature>
<feature type="compositionally biased region" description="Acidic residues" evidence="6">
    <location>
        <begin position="1667"/>
        <end position="1678"/>
    </location>
</feature>
<feature type="compositionally biased region" description="Polar residues" evidence="6">
    <location>
        <begin position="1363"/>
        <end position="1373"/>
    </location>
</feature>
<dbReference type="GO" id="GO:0060041">
    <property type="term" value="P:retina development in camera-type eye"/>
    <property type="evidence" value="ECO:0007669"/>
    <property type="project" value="TreeGrafter"/>
</dbReference>
<feature type="compositionally biased region" description="Acidic residues" evidence="6">
    <location>
        <begin position="2191"/>
        <end position="2200"/>
    </location>
</feature>
<feature type="region of interest" description="Disordered" evidence="6">
    <location>
        <begin position="1792"/>
        <end position="1913"/>
    </location>
</feature>
<feature type="compositionally biased region" description="Polar residues" evidence="6">
    <location>
        <begin position="764"/>
        <end position="804"/>
    </location>
</feature>
<dbReference type="SUPFAM" id="SSF89837">
    <property type="entry name" value="Doublecortin (DC)"/>
    <property type="match status" value="2"/>
</dbReference>
<evidence type="ECO:0000313" key="8">
    <source>
        <dbReference type="Ensembl" id="ENSTRUP00000054154.2"/>
    </source>
</evidence>
<feature type="compositionally biased region" description="Basic and acidic residues" evidence="6">
    <location>
        <begin position="2201"/>
        <end position="2212"/>
    </location>
</feature>
<feature type="region of interest" description="Disordered" evidence="6">
    <location>
        <begin position="594"/>
        <end position="673"/>
    </location>
</feature>
<reference evidence="8" key="2">
    <citation type="submission" date="2025-08" db="UniProtKB">
        <authorList>
            <consortium name="Ensembl"/>
        </authorList>
    </citation>
    <scope>IDENTIFICATION</scope>
</reference>
<feature type="compositionally biased region" description="Basic residues" evidence="6">
    <location>
        <begin position="814"/>
        <end position="823"/>
    </location>
</feature>
<dbReference type="GO" id="GO:0035082">
    <property type="term" value="P:axoneme assembly"/>
    <property type="evidence" value="ECO:0007669"/>
    <property type="project" value="TreeGrafter"/>
</dbReference>
<dbReference type="OMA" id="MSHSSCE"/>
<feature type="compositionally biased region" description="Polar residues" evidence="6">
    <location>
        <begin position="1566"/>
        <end position="1578"/>
    </location>
</feature>
<feature type="compositionally biased region" description="Polar residues" evidence="6">
    <location>
        <begin position="1190"/>
        <end position="1232"/>
    </location>
</feature>
<reference evidence="8 9" key="1">
    <citation type="journal article" date="2011" name="Genome Biol. Evol.">
        <title>Integration of the genetic map and genome assembly of fugu facilitates insights into distinct features of genome evolution in teleosts and mammals.</title>
        <authorList>
            <person name="Kai W."/>
            <person name="Kikuchi K."/>
            <person name="Tohari S."/>
            <person name="Chew A.K."/>
            <person name="Tay A."/>
            <person name="Fujiwara A."/>
            <person name="Hosoya S."/>
            <person name="Suetake H."/>
            <person name="Naruse K."/>
            <person name="Brenner S."/>
            <person name="Suzuki Y."/>
            <person name="Venkatesh B."/>
        </authorList>
    </citation>
    <scope>NUCLEOTIDE SEQUENCE [LARGE SCALE GENOMIC DNA]</scope>
</reference>
<name>A0A3B5KL93_TAKRU</name>
<feature type="compositionally biased region" description="Polar residues" evidence="6">
    <location>
        <begin position="841"/>
        <end position="854"/>
    </location>
</feature>
<feature type="compositionally biased region" description="Basic and acidic residues" evidence="6">
    <location>
        <begin position="1132"/>
        <end position="1144"/>
    </location>
</feature>
<feature type="domain" description="Doublecortin" evidence="7">
    <location>
        <begin position="158"/>
        <end position="237"/>
    </location>
</feature>
<dbReference type="STRING" id="31033.ENSTRUP00000054154"/>
<dbReference type="GO" id="GO:0042461">
    <property type="term" value="P:photoreceptor cell development"/>
    <property type="evidence" value="ECO:0007669"/>
    <property type="project" value="TreeGrafter"/>
</dbReference>
<dbReference type="PANTHER" id="PTHR23005:SF3">
    <property type="entry name" value="RETINITIS PIGMENTOSA 1-LIKE 1 PROTEIN"/>
    <property type="match status" value="1"/>
</dbReference>
<dbReference type="GeneID" id="115250777"/>
<dbReference type="RefSeq" id="XP_029696698.1">
    <property type="nucleotide sequence ID" value="XM_029840838.1"/>
</dbReference>
<feature type="compositionally biased region" description="Basic and acidic residues" evidence="6">
    <location>
        <begin position="969"/>
        <end position="983"/>
    </location>
</feature>
<dbReference type="OrthoDB" id="9895813at2759"/>
<feature type="compositionally biased region" description="Polar residues" evidence="6">
    <location>
        <begin position="739"/>
        <end position="748"/>
    </location>
</feature>
<dbReference type="InterPro" id="IPR036572">
    <property type="entry name" value="Doublecortin_dom_sf"/>
</dbReference>
<evidence type="ECO:0000256" key="4">
    <source>
        <dbReference type="ARBA" id="ARBA00022737"/>
    </source>
</evidence>
<feature type="compositionally biased region" description="Low complexity" evidence="6">
    <location>
        <begin position="1145"/>
        <end position="1166"/>
    </location>
</feature>
<feature type="compositionally biased region" description="Basic and acidic residues" evidence="6">
    <location>
        <begin position="1833"/>
        <end position="1851"/>
    </location>
</feature>
<feature type="compositionally biased region" description="Acidic residues" evidence="6">
    <location>
        <begin position="752"/>
        <end position="763"/>
    </location>
</feature>
<evidence type="ECO:0000313" key="9">
    <source>
        <dbReference type="Proteomes" id="UP000005226"/>
    </source>
</evidence>
<evidence type="ECO:0000256" key="1">
    <source>
        <dbReference type="ARBA" id="ARBA00004316"/>
    </source>
</evidence>
<dbReference type="GeneTree" id="ENSGT00940000154242"/>
<feature type="compositionally biased region" description="Polar residues" evidence="6">
    <location>
        <begin position="600"/>
        <end position="625"/>
    </location>
</feature>
<feature type="compositionally biased region" description="Polar residues" evidence="6">
    <location>
        <begin position="2346"/>
        <end position="2358"/>
    </location>
</feature>
<dbReference type="FunFam" id="3.10.20.230:FF:000006">
    <property type="entry name" value="Oxygen-regulated protein 1"/>
    <property type="match status" value="1"/>
</dbReference>
<dbReference type="PROSITE" id="PS50309">
    <property type="entry name" value="DC"/>
    <property type="match status" value="2"/>
</dbReference>
<feature type="compositionally biased region" description="Polar residues" evidence="6">
    <location>
        <begin position="1439"/>
        <end position="1448"/>
    </location>
</feature>
<feature type="compositionally biased region" description="Basic and acidic residues" evidence="6">
    <location>
        <begin position="2160"/>
        <end position="2169"/>
    </location>
</feature>
<feature type="compositionally biased region" description="Basic and acidic residues" evidence="6">
    <location>
        <begin position="1650"/>
        <end position="1666"/>
    </location>
</feature>
<feature type="compositionally biased region" description="Acidic residues" evidence="6">
    <location>
        <begin position="2115"/>
        <end position="2126"/>
    </location>
</feature>
<dbReference type="Ensembl" id="ENSTRUT00000056259.2">
    <property type="protein sequence ID" value="ENSTRUP00000054154.2"/>
    <property type="gene ID" value="ENSTRUG00000022709.2"/>
</dbReference>
<feature type="compositionally biased region" description="Basic and acidic residues" evidence="6">
    <location>
        <begin position="2243"/>
        <end position="2252"/>
    </location>
</feature>
<feature type="compositionally biased region" description="Polar residues" evidence="6">
    <location>
        <begin position="984"/>
        <end position="1001"/>
    </location>
</feature>
<feature type="compositionally biased region" description="Basic and acidic residues" evidence="6">
    <location>
        <begin position="287"/>
        <end position="296"/>
    </location>
</feature>
<dbReference type="RefSeq" id="XP_029696697.1">
    <property type="nucleotide sequence ID" value="XM_029840837.1"/>
</dbReference>
<feature type="compositionally biased region" description="Acidic residues" evidence="6">
    <location>
        <begin position="2134"/>
        <end position="2159"/>
    </location>
</feature>
<dbReference type="Pfam" id="PF03607">
    <property type="entry name" value="DCX"/>
    <property type="match status" value="2"/>
</dbReference>
<feature type="region of interest" description="Disordered" evidence="6">
    <location>
        <begin position="1638"/>
        <end position="1695"/>
    </location>
</feature>
<feature type="compositionally biased region" description="Low complexity" evidence="6">
    <location>
        <begin position="316"/>
        <end position="333"/>
    </location>
</feature>
<feature type="compositionally biased region" description="Polar residues" evidence="6">
    <location>
        <begin position="1069"/>
        <end position="1081"/>
    </location>
</feature>
<feature type="compositionally biased region" description="Basic and acidic residues" evidence="6">
    <location>
        <begin position="1082"/>
        <end position="1107"/>
    </location>
</feature>
<dbReference type="InterPro" id="IPR003533">
    <property type="entry name" value="Doublecortin_dom"/>
</dbReference>
<dbReference type="PANTHER" id="PTHR23005">
    <property type="entry name" value="RETINITIS PIGMENTOSA 1 PROTEIN"/>
    <property type="match status" value="1"/>
</dbReference>
<evidence type="ECO:0000256" key="3">
    <source>
        <dbReference type="ARBA" id="ARBA00022490"/>
    </source>
</evidence>
<feature type="region of interest" description="Disordered" evidence="6">
    <location>
        <begin position="969"/>
        <end position="1588"/>
    </location>
</feature>
<feature type="region of interest" description="Disordered" evidence="6">
    <location>
        <begin position="1"/>
        <end position="33"/>
    </location>
</feature>
<feature type="compositionally biased region" description="Basic and acidic residues" evidence="6">
    <location>
        <begin position="1579"/>
        <end position="1588"/>
    </location>
</feature>
<feature type="compositionally biased region" description="Basic and acidic residues" evidence="6">
    <location>
        <begin position="2268"/>
        <end position="2283"/>
    </location>
</feature>
<feature type="region of interest" description="Disordered" evidence="6">
    <location>
        <begin position="245"/>
        <end position="337"/>
    </location>
</feature>
<dbReference type="GO" id="GO:0035556">
    <property type="term" value="P:intracellular signal transduction"/>
    <property type="evidence" value="ECO:0007669"/>
    <property type="project" value="InterPro"/>
</dbReference>
<reference evidence="8" key="3">
    <citation type="submission" date="2025-09" db="UniProtKB">
        <authorList>
            <consortium name="Ensembl"/>
        </authorList>
    </citation>
    <scope>IDENTIFICATION</scope>
</reference>
<evidence type="ECO:0000259" key="7">
    <source>
        <dbReference type="PROSITE" id="PS50309"/>
    </source>
</evidence>
<protein>
    <recommendedName>
        <fullName evidence="7">Doublecortin domain-containing protein</fullName>
    </recommendedName>
</protein>
<feature type="compositionally biased region" description="Polar residues" evidence="6">
    <location>
        <begin position="1894"/>
        <end position="1910"/>
    </location>
</feature>
<feature type="compositionally biased region" description="Low complexity" evidence="6">
    <location>
        <begin position="1408"/>
        <end position="1427"/>
    </location>
</feature>
<evidence type="ECO:0000256" key="5">
    <source>
        <dbReference type="ARBA" id="ARBA00023273"/>
    </source>
</evidence>
<feature type="compositionally biased region" description="Polar residues" evidence="6">
    <location>
        <begin position="1171"/>
        <end position="1181"/>
    </location>
</feature>
<dbReference type="GO" id="GO:0005930">
    <property type="term" value="C:axoneme"/>
    <property type="evidence" value="ECO:0007669"/>
    <property type="project" value="TreeGrafter"/>
</dbReference>
<keyword evidence="9" id="KW-1185">Reference proteome</keyword>
<feature type="compositionally biased region" description="Polar residues" evidence="6">
    <location>
        <begin position="2291"/>
        <end position="2300"/>
    </location>
</feature>
<feature type="region of interest" description="Disordered" evidence="6">
    <location>
        <begin position="903"/>
        <end position="949"/>
    </location>
</feature>
<feature type="compositionally biased region" description="Polar residues" evidence="6">
    <location>
        <begin position="1481"/>
        <end position="1490"/>
    </location>
</feature>
<feature type="compositionally biased region" description="Acidic residues" evidence="6">
    <location>
        <begin position="2170"/>
        <end position="2183"/>
    </location>
</feature>
<feature type="compositionally biased region" description="Basic and acidic residues" evidence="6">
    <location>
        <begin position="303"/>
        <end position="315"/>
    </location>
</feature>
<comment type="subcellular location">
    <subcellularLocation>
        <location evidence="1">Cell projection</location>
    </subcellularLocation>
    <subcellularLocation>
        <location evidence="2">Cytoplasm</location>
    </subcellularLocation>
</comment>
<evidence type="ECO:0000256" key="6">
    <source>
        <dbReference type="SAM" id="MobiDB-lite"/>
    </source>
</evidence>
<accession>A0A3B5KL93</accession>
<gene>
    <name evidence="8" type="primary">rp1l1a</name>
</gene>
<proteinExistence type="predicted"/>
<dbReference type="Proteomes" id="UP000005226">
    <property type="component" value="Chromosome 8"/>
</dbReference>
<feature type="compositionally biased region" description="Polar residues" evidence="6">
    <location>
        <begin position="1503"/>
        <end position="1512"/>
    </location>
</feature>
<feature type="compositionally biased region" description="Basic and acidic residues" evidence="6">
    <location>
        <begin position="1457"/>
        <end position="1466"/>
    </location>
</feature>